<dbReference type="OrthoDB" id="2782869at2759"/>
<keyword evidence="2" id="KW-0472">Membrane</keyword>
<dbReference type="STRING" id="1314783.A0A165L0A4"/>
<dbReference type="PANTHER" id="PTHR40465:SF1">
    <property type="entry name" value="DUF6534 DOMAIN-CONTAINING PROTEIN"/>
    <property type="match status" value="1"/>
</dbReference>
<proteinExistence type="predicted"/>
<name>A0A165L0A4_9APHY</name>
<keyword evidence="5" id="KW-1185">Reference proteome</keyword>
<feature type="transmembrane region" description="Helical" evidence="2">
    <location>
        <begin position="240"/>
        <end position="262"/>
    </location>
</feature>
<evidence type="ECO:0000256" key="1">
    <source>
        <dbReference type="SAM" id="MobiDB-lite"/>
    </source>
</evidence>
<protein>
    <recommendedName>
        <fullName evidence="3">DUF6534 domain-containing protein</fullName>
    </recommendedName>
</protein>
<evidence type="ECO:0000259" key="3">
    <source>
        <dbReference type="Pfam" id="PF20152"/>
    </source>
</evidence>
<dbReference type="Proteomes" id="UP000076727">
    <property type="component" value="Unassembled WGS sequence"/>
</dbReference>
<keyword evidence="2" id="KW-0812">Transmembrane</keyword>
<dbReference type="EMBL" id="KV429154">
    <property type="protein sequence ID" value="KZT63828.1"/>
    <property type="molecule type" value="Genomic_DNA"/>
</dbReference>
<reference evidence="4 5" key="1">
    <citation type="journal article" date="2016" name="Mol. Biol. Evol.">
        <title>Comparative Genomics of Early-Diverging Mushroom-Forming Fungi Provides Insights into the Origins of Lignocellulose Decay Capabilities.</title>
        <authorList>
            <person name="Nagy L.G."/>
            <person name="Riley R."/>
            <person name="Tritt A."/>
            <person name="Adam C."/>
            <person name="Daum C."/>
            <person name="Floudas D."/>
            <person name="Sun H."/>
            <person name="Yadav J.S."/>
            <person name="Pangilinan J."/>
            <person name="Larsson K.H."/>
            <person name="Matsuura K."/>
            <person name="Barry K."/>
            <person name="Labutti K."/>
            <person name="Kuo R."/>
            <person name="Ohm R.A."/>
            <person name="Bhattacharya S.S."/>
            <person name="Shirouzu T."/>
            <person name="Yoshinaga Y."/>
            <person name="Martin F.M."/>
            <person name="Grigoriev I.V."/>
            <person name="Hibbett D.S."/>
        </authorList>
    </citation>
    <scope>NUCLEOTIDE SEQUENCE [LARGE SCALE GENOMIC DNA]</scope>
    <source>
        <strain evidence="4 5">L-15889</strain>
    </source>
</reference>
<feature type="transmembrane region" description="Helical" evidence="2">
    <location>
        <begin position="172"/>
        <end position="191"/>
    </location>
</feature>
<sequence>MTTLGSELNGSLGCIFFVGFLSLMLYGCTCGQVLYYFSHYGSADHRYITTVVVLIWIFDTGKTMVDMICGWGFLIPIHGDAFALLGRLPGILPGEFILSCSTIFIVQCCYLHTILMFLKHMRRHRGWHWLLFMSPPLLLALASLGAGLVGAVQIRRAEDIAQAYSKAKLTGALRPGCAAIVDIYITVWLCYQLQDAKSGHTHSDNMMTKLIGYAITRGICTSVAQVLAFALFLVDSRNQTLYSMIFYIPASTLYVNSLLAMWNTRQHVRKAGAPPTIPSTWSADITLESRSIRSSVKAPPSLRPPCAQRSSSLRSPSSPRPPSLKSPPSVRSLRSTKAPSRRGWMASRPSTLAGSSFMEDFDT</sequence>
<feature type="transmembrane region" description="Helical" evidence="2">
    <location>
        <begin position="211"/>
        <end position="234"/>
    </location>
</feature>
<feature type="transmembrane region" description="Helical" evidence="2">
    <location>
        <begin position="130"/>
        <end position="152"/>
    </location>
</feature>
<feature type="region of interest" description="Disordered" evidence="1">
    <location>
        <begin position="293"/>
        <end position="363"/>
    </location>
</feature>
<dbReference type="AlphaFoldDB" id="A0A165L0A4"/>
<feature type="transmembrane region" description="Helical" evidence="2">
    <location>
        <begin position="96"/>
        <end position="118"/>
    </location>
</feature>
<gene>
    <name evidence="4" type="ORF">DAEQUDRAFT_760274</name>
</gene>
<organism evidence="4 5">
    <name type="scientific">Daedalea quercina L-15889</name>
    <dbReference type="NCBI Taxonomy" id="1314783"/>
    <lineage>
        <taxon>Eukaryota</taxon>
        <taxon>Fungi</taxon>
        <taxon>Dikarya</taxon>
        <taxon>Basidiomycota</taxon>
        <taxon>Agaricomycotina</taxon>
        <taxon>Agaricomycetes</taxon>
        <taxon>Polyporales</taxon>
        <taxon>Fomitopsis</taxon>
    </lineage>
</organism>
<feature type="transmembrane region" description="Helical" evidence="2">
    <location>
        <begin position="15"/>
        <end position="37"/>
    </location>
</feature>
<evidence type="ECO:0000313" key="5">
    <source>
        <dbReference type="Proteomes" id="UP000076727"/>
    </source>
</evidence>
<dbReference type="Pfam" id="PF20152">
    <property type="entry name" value="DUF6534"/>
    <property type="match status" value="1"/>
</dbReference>
<feature type="domain" description="DUF6534" evidence="3">
    <location>
        <begin position="178"/>
        <end position="267"/>
    </location>
</feature>
<evidence type="ECO:0000313" key="4">
    <source>
        <dbReference type="EMBL" id="KZT63828.1"/>
    </source>
</evidence>
<feature type="compositionally biased region" description="Low complexity" evidence="1">
    <location>
        <begin position="326"/>
        <end position="335"/>
    </location>
</feature>
<dbReference type="PANTHER" id="PTHR40465">
    <property type="entry name" value="CHROMOSOME 1, WHOLE GENOME SHOTGUN SEQUENCE"/>
    <property type="match status" value="1"/>
</dbReference>
<evidence type="ECO:0000256" key="2">
    <source>
        <dbReference type="SAM" id="Phobius"/>
    </source>
</evidence>
<keyword evidence="2" id="KW-1133">Transmembrane helix</keyword>
<accession>A0A165L0A4</accession>
<dbReference type="InterPro" id="IPR045339">
    <property type="entry name" value="DUF6534"/>
</dbReference>